<evidence type="ECO:0000256" key="3">
    <source>
        <dbReference type="ARBA" id="ARBA00022679"/>
    </source>
</evidence>
<evidence type="ECO:0000256" key="2">
    <source>
        <dbReference type="ARBA" id="ARBA00008574"/>
    </source>
</evidence>
<accession>A0A0D2KB17</accession>
<dbReference type="GO" id="GO:0005794">
    <property type="term" value="C:Golgi apparatus"/>
    <property type="evidence" value="ECO:0007669"/>
    <property type="project" value="TreeGrafter"/>
</dbReference>
<sequence length="292" mass="30534">MEQVTGVGCWLVLVSGCYGLIIPMAEFTSQKDLAAALVVYTALVTAVAAMHITTSLLDPQDLEGCDTLPDVPEAGTWFCQACKVSGGSGGGGGCVRAQGKYARSGTKHCASCRKCVSRFDHHCVWLNTCIGGRNYWTFFGLLNTVVGLLAAEAGIGAAILARSLTTSKSFDAALQAVYPTLMQPWGYRAALCATVLISLCLLASLAGLWATHWVLLVKGATTWDMIRAHLEPRRPGSGRQGSADGDGILRYGGGSGRAWPSPRSAVGAAGAQLLPAAHLNDGVTFSVPSEMV</sequence>
<dbReference type="OrthoDB" id="9909019at2759"/>
<dbReference type="InterPro" id="IPR039859">
    <property type="entry name" value="PFA4/ZDH16/20/ERF2-like"/>
</dbReference>
<organism evidence="10 11">
    <name type="scientific">Monoraphidium neglectum</name>
    <dbReference type="NCBI Taxonomy" id="145388"/>
    <lineage>
        <taxon>Eukaryota</taxon>
        <taxon>Viridiplantae</taxon>
        <taxon>Chlorophyta</taxon>
        <taxon>core chlorophytes</taxon>
        <taxon>Chlorophyceae</taxon>
        <taxon>CS clade</taxon>
        <taxon>Sphaeropleales</taxon>
        <taxon>Selenastraceae</taxon>
        <taxon>Monoraphidium</taxon>
    </lineage>
</organism>
<keyword evidence="7 8" id="KW-0012">Acyltransferase</keyword>
<dbReference type="PANTHER" id="PTHR22883:SF203">
    <property type="entry name" value="PALMITOYLTRANSFERASE"/>
    <property type="match status" value="1"/>
</dbReference>
<evidence type="ECO:0000256" key="6">
    <source>
        <dbReference type="ARBA" id="ARBA00023136"/>
    </source>
</evidence>
<protein>
    <recommendedName>
        <fullName evidence="8">S-acyltransferase</fullName>
        <ecNumber evidence="8">2.3.1.225</ecNumber>
    </recommendedName>
    <alternativeName>
        <fullName evidence="8">Palmitoyltransferase</fullName>
    </alternativeName>
</protein>
<name>A0A0D2KB17_9CHLO</name>
<keyword evidence="5 8" id="KW-1133">Transmembrane helix</keyword>
<keyword evidence="3 8" id="KW-0808">Transferase</keyword>
<dbReference type="Pfam" id="PF01529">
    <property type="entry name" value="DHHC"/>
    <property type="match status" value="1"/>
</dbReference>
<dbReference type="KEGG" id="mng:MNEG_0525"/>
<feature type="domain" description="Palmitoyltransferase DHHC" evidence="9">
    <location>
        <begin position="101"/>
        <end position="227"/>
    </location>
</feature>
<evidence type="ECO:0000313" key="10">
    <source>
        <dbReference type="EMBL" id="KIZ07428.1"/>
    </source>
</evidence>
<evidence type="ECO:0000256" key="4">
    <source>
        <dbReference type="ARBA" id="ARBA00022692"/>
    </source>
</evidence>
<dbReference type="GO" id="GO:0005783">
    <property type="term" value="C:endoplasmic reticulum"/>
    <property type="evidence" value="ECO:0007669"/>
    <property type="project" value="TreeGrafter"/>
</dbReference>
<dbReference type="GO" id="GO:0019706">
    <property type="term" value="F:protein-cysteine S-palmitoyltransferase activity"/>
    <property type="evidence" value="ECO:0007669"/>
    <property type="project" value="UniProtKB-EC"/>
</dbReference>
<proteinExistence type="inferred from homology"/>
<comment type="subcellular location">
    <subcellularLocation>
        <location evidence="1">Membrane</location>
        <topology evidence="1">Multi-pass membrane protein</topology>
    </subcellularLocation>
</comment>
<keyword evidence="6 8" id="KW-0472">Membrane</keyword>
<evidence type="ECO:0000256" key="1">
    <source>
        <dbReference type="ARBA" id="ARBA00004141"/>
    </source>
</evidence>
<dbReference type="InterPro" id="IPR001594">
    <property type="entry name" value="Palmitoyltrfase_DHHC"/>
</dbReference>
<reference evidence="10 11" key="1">
    <citation type="journal article" date="2013" name="BMC Genomics">
        <title>Reconstruction of the lipid metabolism for the microalga Monoraphidium neglectum from its genome sequence reveals characteristics suitable for biofuel production.</title>
        <authorList>
            <person name="Bogen C."/>
            <person name="Al-Dilaimi A."/>
            <person name="Albersmeier A."/>
            <person name="Wichmann J."/>
            <person name="Grundmann M."/>
            <person name="Rupp O."/>
            <person name="Lauersen K.J."/>
            <person name="Blifernez-Klassen O."/>
            <person name="Kalinowski J."/>
            <person name="Goesmann A."/>
            <person name="Mussgnug J.H."/>
            <person name="Kruse O."/>
        </authorList>
    </citation>
    <scope>NUCLEOTIDE SEQUENCE [LARGE SCALE GENOMIC DNA]</scope>
    <source>
        <strain evidence="10 11">SAG 48.87</strain>
    </source>
</reference>
<comment type="domain">
    <text evidence="8">The DHHC domain is required for palmitoyltransferase activity.</text>
</comment>
<comment type="catalytic activity">
    <reaction evidence="8">
        <text>L-cysteinyl-[protein] + hexadecanoyl-CoA = S-hexadecanoyl-L-cysteinyl-[protein] + CoA</text>
        <dbReference type="Rhea" id="RHEA:36683"/>
        <dbReference type="Rhea" id="RHEA-COMP:10131"/>
        <dbReference type="Rhea" id="RHEA-COMP:11032"/>
        <dbReference type="ChEBI" id="CHEBI:29950"/>
        <dbReference type="ChEBI" id="CHEBI:57287"/>
        <dbReference type="ChEBI" id="CHEBI:57379"/>
        <dbReference type="ChEBI" id="CHEBI:74151"/>
        <dbReference type="EC" id="2.3.1.225"/>
    </reaction>
</comment>
<evidence type="ECO:0000256" key="7">
    <source>
        <dbReference type="ARBA" id="ARBA00023315"/>
    </source>
</evidence>
<comment type="similarity">
    <text evidence="2 8">Belongs to the DHHC palmitoyltransferase family.</text>
</comment>
<dbReference type="AlphaFoldDB" id="A0A0D2KB17"/>
<feature type="transmembrane region" description="Helical" evidence="8">
    <location>
        <begin position="35"/>
        <end position="53"/>
    </location>
</feature>
<dbReference type="RefSeq" id="XP_013906447.1">
    <property type="nucleotide sequence ID" value="XM_014050993.1"/>
</dbReference>
<keyword evidence="11" id="KW-1185">Reference proteome</keyword>
<dbReference type="PROSITE" id="PS50216">
    <property type="entry name" value="DHHC"/>
    <property type="match status" value="1"/>
</dbReference>
<feature type="transmembrane region" description="Helical" evidence="8">
    <location>
        <begin position="185"/>
        <end position="210"/>
    </location>
</feature>
<dbReference type="GO" id="GO:0006612">
    <property type="term" value="P:protein targeting to membrane"/>
    <property type="evidence" value="ECO:0007669"/>
    <property type="project" value="TreeGrafter"/>
</dbReference>
<dbReference type="Proteomes" id="UP000054498">
    <property type="component" value="Unassembled WGS sequence"/>
</dbReference>
<evidence type="ECO:0000259" key="9">
    <source>
        <dbReference type="Pfam" id="PF01529"/>
    </source>
</evidence>
<feature type="transmembrane region" description="Helical" evidence="8">
    <location>
        <begin position="141"/>
        <end position="165"/>
    </location>
</feature>
<dbReference type="PANTHER" id="PTHR22883">
    <property type="entry name" value="ZINC FINGER DHHC DOMAIN CONTAINING PROTEIN"/>
    <property type="match status" value="1"/>
</dbReference>
<dbReference type="EC" id="2.3.1.225" evidence="8"/>
<gene>
    <name evidence="10" type="ORF">MNEG_0525</name>
</gene>
<dbReference type="GeneID" id="25726643"/>
<evidence type="ECO:0000256" key="5">
    <source>
        <dbReference type="ARBA" id="ARBA00022989"/>
    </source>
</evidence>
<dbReference type="GO" id="GO:0016020">
    <property type="term" value="C:membrane"/>
    <property type="evidence" value="ECO:0007669"/>
    <property type="project" value="UniProtKB-SubCell"/>
</dbReference>
<dbReference type="EMBL" id="KK100262">
    <property type="protein sequence ID" value="KIZ07428.1"/>
    <property type="molecule type" value="Genomic_DNA"/>
</dbReference>
<evidence type="ECO:0000313" key="11">
    <source>
        <dbReference type="Proteomes" id="UP000054498"/>
    </source>
</evidence>
<keyword evidence="4 8" id="KW-0812">Transmembrane</keyword>
<dbReference type="STRING" id="145388.A0A0D2KB17"/>
<evidence type="ECO:0000256" key="8">
    <source>
        <dbReference type="RuleBase" id="RU079119"/>
    </source>
</evidence>